<accession>A0A6G9Z9R9</accession>
<dbReference type="PROSITE" id="PS50977">
    <property type="entry name" value="HTH_TETR_2"/>
    <property type="match status" value="1"/>
</dbReference>
<name>A0A6G9Z9R9_9NOCA</name>
<evidence type="ECO:0000256" key="2">
    <source>
        <dbReference type="ARBA" id="ARBA00023125"/>
    </source>
</evidence>
<dbReference type="Pfam" id="PF00440">
    <property type="entry name" value="TetR_N"/>
    <property type="match status" value="1"/>
</dbReference>
<dbReference type="SUPFAM" id="SSF46689">
    <property type="entry name" value="Homeodomain-like"/>
    <property type="match status" value="1"/>
</dbReference>
<dbReference type="PRINTS" id="PR00455">
    <property type="entry name" value="HTHTETR"/>
</dbReference>
<dbReference type="InterPro" id="IPR001647">
    <property type="entry name" value="HTH_TetR"/>
</dbReference>
<keyword evidence="2 4" id="KW-0238">DNA-binding</keyword>
<dbReference type="AlphaFoldDB" id="A0A6G9Z9R9"/>
<proteinExistence type="predicted"/>
<sequence length="201" mass="21307">MPRSPEASAAVRDMTRARIRRAAVLLMAEQGYRATTLRQVAARAGVAAGLPSRYFGSKAGLLIDVADGWRERTRSALAAQQGDSPAASLRLLVRSALLGLDTSAEEIDEGRAVSALLADPEAREVLRAAGADDAASDLFRVLDDALVASGSLDPVGDRLLLLAGIRGGLVLAAEDPTFPLRELEEALLKRVLRPPSTEERT</sequence>
<dbReference type="InterPro" id="IPR050109">
    <property type="entry name" value="HTH-type_TetR-like_transc_reg"/>
</dbReference>
<dbReference type="PANTHER" id="PTHR30055">
    <property type="entry name" value="HTH-TYPE TRANSCRIPTIONAL REGULATOR RUTR"/>
    <property type="match status" value="1"/>
</dbReference>
<dbReference type="GO" id="GO:0000976">
    <property type="term" value="F:transcription cis-regulatory region binding"/>
    <property type="evidence" value="ECO:0007669"/>
    <property type="project" value="TreeGrafter"/>
</dbReference>
<dbReference type="Gene3D" id="1.10.357.10">
    <property type="entry name" value="Tetracycline Repressor, domain 2"/>
    <property type="match status" value="1"/>
</dbReference>
<dbReference type="Proteomes" id="UP000500953">
    <property type="component" value="Chromosome"/>
</dbReference>
<evidence type="ECO:0000256" key="1">
    <source>
        <dbReference type="ARBA" id="ARBA00023015"/>
    </source>
</evidence>
<feature type="DNA-binding region" description="H-T-H motif" evidence="4">
    <location>
        <begin position="36"/>
        <end position="55"/>
    </location>
</feature>
<organism evidence="6 7">
    <name type="scientific">Nocardia terpenica</name>
    <dbReference type="NCBI Taxonomy" id="455432"/>
    <lineage>
        <taxon>Bacteria</taxon>
        <taxon>Bacillati</taxon>
        <taxon>Actinomycetota</taxon>
        <taxon>Actinomycetes</taxon>
        <taxon>Mycobacteriales</taxon>
        <taxon>Nocardiaceae</taxon>
        <taxon>Nocardia</taxon>
    </lineage>
</organism>
<dbReference type="GO" id="GO:0003700">
    <property type="term" value="F:DNA-binding transcription factor activity"/>
    <property type="evidence" value="ECO:0007669"/>
    <property type="project" value="TreeGrafter"/>
</dbReference>
<protein>
    <submittedName>
        <fullName evidence="6">TetR family transcriptional regulator</fullName>
    </submittedName>
</protein>
<keyword evidence="3" id="KW-0804">Transcription</keyword>
<gene>
    <name evidence="6" type="ORF">F6W96_30940</name>
</gene>
<evidence type="ECO:0000259" key="5">
    <source>
        <dbReference type="PROSITE" id="PS50977"/>
    </source>
</evidence>
<evidence type="ECO:0000256" key="3">
    <source>
        <dbReference type="ARBA" id="ARBA00023163"/>
    </source>
</evidence>
<dbReference type="PANTHER" id="PTHR30055:SF234">
    <property type="entry name" value="HTH-TYPE TRANSCRIPTIONAL REGULATOR BETI"/>
    <property type="match status" value="1"/>
</dbReference>
<dbReference type="EMBL" id="CP046173">
    <property type="protein sequence ID" value="QIS22107.1"/>
    <property type="molecule type" value="Genomic_DNA"/>
</dbReference>
<evidence type="ECO:0000256" key="4">
    <source>
        <dbReference type="PROSITE-ProRule" id="PRU00335"/>
    </source>
</evidence>
<keyword evidence="1" id="KW-0805">Transcription regulation</keyword>
<evidence type="ECO:0000313" key="6">
    <source>
        <dbReference type="EMBL" id="QIS22107.1"/>
    </source>
</evidence>
<dbReference type="InterPro" id="IPR009057">
    <property type="entry name" value="Homeodomain-like_sf"/>
</dbReference>
<evidence type="ECO:0000313" key="7">
    <source>
        <dbReference type="Proteomes" id="UP000500953"/>
    </source>
</evidence>
<reference evidence="6 7" key="1">
    <citation type="journal article" date="2019" name="ACS Chem. Biol.">
        <title>Identification and Mobilization of a Cryptic Antibiotic Biosynthesis Gene Locus from a Human-Pathogenic Nocardia Isolate.</title>
        <authorList>
            <person name="Herisse M."/>
            <person name="Ishida K."/>
            <person name="Porter J.L."/>
            <person name="Howden B."/>
            <person name="Hertweck C."/>
            <person name="Stinear T.P."/>
            <person name="Pidot S.J."/>
        </authorList>
    </citation>
    <scope>NUCLEOTIDE SEQUENCE [LARGE SCALE GENOMIC DNA]</scope>
    <source>
        <strain evidence="6 7">AUSMDU00012715</strain>
    </source>
</reference>
<feature type="domain" description="HTH tetR-type" evidence="5">
    <location>
        <begin position="13"/>
        <end position="73"/>
    </location>
</feature>